<protein>
    <submittedName>
        <fullName evidence="1">Uncharacterized protein</fullName>
    </submittedName>
</protein>
<comment type="caution">
    <text evidence="1">The sequence shown here is derived from an EMBL/GenBank/DDBJ whole genome shotgun (WGS) entry which is preliminary data.</text>
</comment>
<dbReference type="Proteomes" id="UP001234297">
    <property type="component" value="Chromosome 2"/>
</dbReference>
<dbReference type="EMBL" id="CM056810">
    <property type="protein sequence ID" value="KAJ8644542.1"/>
    <property type="molecule type" value="Genomic_DNA"/>
</dbReference>
<sequence>MIKGRLPFSDSVAFAFVKFCICVQTRCQPLQEKQLGPIIRDNFYTSRHFWFELDRSQVERLLLLFNSISNGGFRVNRPSRLPNRWQSTGNHGESTLEAHSEEIEENDDLVSSKLEEFVANHECQSKCSNDVPPDGLLMLSPSITSVKDGMISPISSDLHREIAEICCCSC</sequence>
<evidence type="ECO:0000313" key="2">
    <source>
        <dbReference type="Proteomes" id="UP001234297"/>
    </source>
</evidence>
<gene>
    <name evidence="1" type="ORF">MRB53_006290</name>
</gene>
<evidence type="ECO:0000313" key="1">
    <source>
        <dbReference type="EMBL" id="KAJ8644542.1"/>
    </source>
</evidence>
<keyword evidence="2" id="KW-1185">Reference proteome</keyword>
<name>A0ACC2MFR1_PERAE</name>
<organism evidence="1 2">
    <name type="scientific">Persea americana</name>
    <name type="common">Avocado</name>
    <dbReference type="NCBI Taxonomy" id="3435"/>
    <lineage>
        <taxon>Eukaryota</taxon>
        <taxon>Viridiplantae</taxon>
        <taxon>Streptophyta</taxon>
        <taxon>Embryophyta</taxon>
        <taxon>Tracheophyta</taxon>
        <taxon>Spermatophyta</taxon>
        <taxon>Magnoliopsida</taxon>
        <taxon>Magnoliidae</taxon>
        <taxon>Laurales</taxon>
        <taxon>Lauraceae</taxon>
        <taxon>Persea</taxon>
    </lineage>
</organism>
<accession>A0ACC2MFR1</accession>
<proteinExistence type="predicted"/>
<reference evidence="1 2" key="1">
    <citation type="journal article" date="2022" name="Hortic Res">
        <title>A haplotype resolved chromosomal level avocado genome allows analysis of novel avocado genes.</title>
        <authorList>
            <person name="Nath O."/>
            <person name="Fletcher S.J."/>
            <person name="Hayward A."/>
            <person name="Shaw L.M."/>
            <person name="Masouleh A.K."/>
            <person name="Furtado A."/>
            <person name="Henry R.J."/>
            <person name="Mitter N."/>
        </authorList>
    </citation>
    <scope>NUCLEOTIDE SEQUENCE [LARGE SCALE GENOMIC DNA]</scope>
    <source>
        <strain evidence="2">cv. Hass</strain>
    </source>
</reference>